<dbReference type="Proteomes" id="UP000008549">
    <property type="component" value="Unassembled WGS sequence"/>
</dbReference>
<dbReference type="InterPro" id="IPR002035">
    <property type="entry name" value="VWF_A"/>
</dbReference>
<dbReference type="RefSeq" id="XP_045099474.1">
    <property type="nucleotide sequence ID" value="XM_045239454.1"/>
</dbReference>
<accession>B6IJ79</accession>
<dbReference type="KEGG" id="cbr:CBG_27634"/>
<evidence type="ECO:0000313" key="2">
    <source>
        <dbReference type="EMBL" id="CAR99913.1"/>
    </source>
</evidence>
<dbReference type="AlphaFoldDB" id="B6IJ79"/>
<organism evidence="2 3">
    <name type="scientific">Caenorhabditis briggsae</name>
    <dbReference type="NCBI Taxonomy" id="6238"/>
    <lineage>
        <taxon>Eukaryota</taxon>
        <taxon>Metazoa</taxon>
        <taxon>Ecdysozoa</taxon>
        <taxon>Nematoda</taxon>
        <taxon>Chromadorea</taxon>
        <taxon>Rhabditida</taxon>
        <taxon>Rhabditina</taxon>
        <taxon>Rhabditomorpha</taxon>
        <taxon>Rhabditoidea</taxon>
        <taxon>Rhabditidae</taxon>
        <taxon>Peloderinae</taxon>
        <taxon>Caenorhabditis</taxon>
    </lineage>
</organism>
<dbReference type="PANTHER" id="PTHR47324">
    <property type="entry name" value="PROTEIN IRG-7-RELATED"/>
    <property type="match status" value="1"/>
</dbReference>
<sequence>MAPTAGYRTGIHNHLLIYITSTTSFNADPVATAQSIIKQKQYGIITVGVGKDIDHNKLNAVSGGTPCTFLAKTAAELNDVIKPIQRHIMFAESVGYNSIRTNYVFSVQITEITATRDDVRIFGNNKLFHFKPFQITHF</sequence>
<dbReference type="EMBL" id="HE600983">
    <property type="protein sequence ID" value="CAR99913.1"/>
    <property type="molecule type" value="Genomic_DNA"/>
</dbReference>
<evidence type="ECO:0000259" key="1">
    <source>
        <dbReference type="PROSITE" id="PS50234"/>
    </source>
</evidence>
<keyword evidence="3" id="KW-1185">Reference proteome</keyword>
<feature type="domain" description="VWFA" evidence="1">
    <location>
        <begin position="1"/>
        <end position="84"/>
    </location>
</feature>
<protein>
    <submittedName>
        <fullName evidence="2">Protein CBG27634</fullName>
    </submittedName>
</protein>
<gene>
    <name evidence="2" type="ORF">CBG27634</name>
    <name evidence="2" type="ORF">CBG_27634</name>
</gene>
<proteinExistence type="predicted"/>
<evidence type="ECO:0000313" key="3">
    <source>
        <dbReference type="Proteomes" id="UP000008549"/>
    </source>
</evidence>
<dbReference type="HOGENOM" id="CLU_1857057_0_0_1"/>
<name>B6IJ79_CAEBR</name>
<dbReference type="InParanoid" id="B6IJ79"/>
<dbReference type="InterPro" id="IPR036465">
    <property type="entry name" value="vWFA_dom_sf"/>
</dbReference>
<dbReference type="Gene3D" id="3.40.50.410">
    <property type="entry name" value="von Willebrand factor, type A domain"/>
    <property type="match status" value="1"/>
</dbReference>
<dbReference type="PANTHER" id="PTHR47324:SF1">
    <property type="entry name" value="EGF-LIKE DOMAIN-CONTAINING PROTEIN-RELATED"/>
    <property type="match status" value="1"/>
</dbReference>
<reference evidence="2 3" key="1">
    <citation type="journal article" date="2003" name="PLoS Biol.">
        <title>The genome sequence of Caenorhabditis briggsae: a platform for comparative genomics.</title>
        <authorList>
            <person name="Stein L.D."/>
            <person name="Bao Z."/>
            <person name="Blasiar D."/>
            <person name="Blumenthal T."/>
            <person name="Brent M.R."/>
            <person name="Chen N."/>
            <person name="Chinwalla A."/>
            <person name="Clarke L."/>
            <person name="Clee C."/>
            <person name="Coghlan A."/>
            <person name="Coulson A."/>
            <person name="D'Eustachio P."/>
            <person name="Fitch D.H."/>
            <person name="Fulton L.A."/>
            <person name="Fulton R.E."/>
            <person name="Griffiths-Jones S."/>
            <person name="Harris T.W."/>
            <person name="Hillier L.W."/>
            <person name="Kamath R."/>
            <person name="Kuwabara P.E."/>
            <person name="Mardis E.R."/>
            <person name="Marra M.A."/>
            <person name="Miner T.L."/>
            <person name="Minx P."/>
            <person name="Mullikin J.C."/>
            <person name="Plumb R.W."/>
            <person name="Rogers J."/>
            <person name="Schein J.E."/>
            <person name="Sohrmann M."/>
            <person name="Spieth J."/>
            <person name="Stajich J.E."/>
            <person name="Wei C."/>
            <person name="Willey D."/>
            <person name="Wilson R.K."/>
            <person name="Durbin R."/>
            <person name="Waterston R.H."/>
        </authorList>
    </citation>
    <scope>NUCLEOTIDE SEQUENCE [LARGE SCALE GENOMIC DNA]</scope>
    <source>
        <strain evidence="2 3">AF16</strain>
    </source>
</reference>
<dbReference type="SUPFAM" id="SSF53300">
    <property type="entry name" value="vWA-like"/>
    <property type="match status" value="1"/>
</dbReference>
<dbReference type="CTD" id="68919084"/>
<reference evidence="2 3" key="2">
    <citation type="journal article" date="2011" name="PLoS Genet.">
        <title>Caenorhabditis briggsae recombinant inbred line genotypes reveal inter-strain incompatibility and the evolution of recombination.</title>
        <authorList>
            <person name="Ross J.A."/>
            <person name="Koboldt D.C."/>
            <person name="Staisch J.E."/>
            <person name="Chamberlin H.M."/>
            <person name="Gupta B.P."/>
            <person name="Miller R.D."/>
            <person name="Baird S.E."/>
            <person name="Haag E.S."/>
        </authorList>
    </citation>
    <scope>NUCLEOTIDE SEQUENCE [LARGE SCALE GENOMIC DNA]</scope>
    <source>
        <strain evidence="2 3">AF16</strain>
    </source>
</reference>
<dbReference type="GeneID" id="68919084"/>
<dbReference type="PROSITE" id="PS50234">
    <property type="entry name" value="VWFA"/>
    <property type="match status" value="1"/>
</dbReference>
<dbReference type="InterPro" id="IPR053295">
    <property type="entry name" value="Innate_immunity_reg"/>
</dbReference>